<accession>A0A1I4RWR1</accession>
<dbReference type="STRING" id="195064.SAMN05421721_11043"/>
<organism evidence="2 3">
    <name type="scientific">Ectothiorhodospira mobilis</name>
    <dbReference type="NCBI Taxonomy" id="195064"/>
    <lineage>
        <taxon>Bacteria</taxon>
        <taxon>Pseudomonadati</taxon>
        <taxon>Pseudomonadota</taxon>
        <taxon>Gammaproteobacteria</taxon>
        <taxon>Chromatiales</taxon>
        <taxon>Ectothiorhodospiraceae</taxon>
        <taxon>Ectothiorhodospira</taxon>
    </lineage>
</organism>
<evidence type="ECO:0000256" key="1">
    <source>
        <dbReference type="SAM" id="MobiDB-lite"/>
    </source>
</evidence>
<dbReference type="Pfam" id="PF13469">
    <property type="entry name" value="Sulfotransfer_3"/>
    <property type="match status" value="1"/>
</dbReference>
<evidence type="ECO:0000313" key="3">
    <source>
        <dbReference type="Proteomes" id="UP000199556"/>
    </source>
</evidence>
<keyword evidence="2" id="KW-0808">Transferase</keyword>
<gene>
    <name evidence="2" type="ORF">SAMN05421721_11043</name>
</gene>
<dbReference type="Proteomes" id="UP000199556">
    <property type="component" value="Unassembled WGS sequence"/>
</dbReference>
<sequence length="260" mass="30016">MRVIIGYSMRSGSTLLSHILGGHSQIRAYSDISSSWALLRNMLGLRHRGTVCIKPLDLIYLQHRLRPWQGFDRRIWLARDPRDSYLSTVESGYAYLFWRPGRREADIDLGLLARWRRIYRTYLDHPESWYRVHYEDLVQDPDATLSGLLEFLGLPFEKLYPFEPFDLIHGGDYKITQSNTVRRDSRHRYLQQLTPEQMAIFDRELGAEMQALGYPLGRDLPVPAVKRETARIATPHQPPVREPSPARHPAGLASSHGAGE</sequence>
<dbReference type="RefSeq" id="WP_090485897.1">
    <property type="nucleotide sequence ID" value="NZ_FOUO01000010.1"/>
</dbReference>
<reference evidence="2 3" key="1">
    <citation type="submission" date="2016-10" db="EMBL/GenBank/DDBJ databases">
        <authorList>
            <person name="de Groot N.N."/>
        </authorList>
    </citation>
    <scope>NUCLEOTIDE SEQUENCE [LARGE SCALE GENOMIC DNA]</scope>
    <source>
        <strain evidence="2 3">DSM 4180</strain>
    </source>
</reference>
<dbReference type="GO" id="GO:0016740">
    <property type="term" value="F:transferase activity"/>
    <property type="evidence" value="ECO:0007669"/>
    <property type="project" value="UniProtKB-KW"/>
</dbReference>
<proteinExistence type="predicted"/>
<feature type="region of interest" description="Disordered" evidence="1">
    <location>
        <begin position="230"/>
        <end position="260"/>
    </location>
</feature>
<protein>
    <submittedName>
        <fullName evidence="2">Sulfotransferase family protein</fullName>
    </submittedName>
</protein>
<dbReference type="EMBL" id="FOUO01000010">
    <property type="protein sequence ID" value="SFM56668.1"/>
    <property type="molecule type" value="Genomic_DNA"/>
</dbReference>
<name>A0A1I4RWR1_ECTMO</name>
<dbReference type="InterPro" id="IPR027417">
    <property type="entry name" value="P-loop_NTPase"/>
</dbReference>
<dbReference type="SUPFAM" id="SSF52540">
    <property type="entry name" value="P-loop containing nucleoside triphosphate hydrolases"/>
    <property type="match status" value="1"/>
</dbReference>
<dbReference type="Gene3D" id="3.40.50.300">
    <property type="entry name" value="P-loop containing nucleotide triphosphate hydrolases"/>
    <property type="match status" value="1"/>
</dbReference>
<dbReference type="AlphaFoldDB" id="A0A1I4RWR1"/>
<dbReference type="OrthoDB" id="9815894at2"/>
<evidence type="ECO:0000313" key="2">
    <source>
        <dbReference type="EMBL" id="SFM56668.1"/>
    </source>
</evidence>
<keyword evidence="3" id="KW-1185">Reference proteome</keyword>